<dbReference type="GO" id="GO:0071036">
    <property type="term" value="P:nuclear polyadenylation-dependent snoRNA catabolic process"/>
    <property type="evidence" value="ECO:0007669"/>
    <property type="project" value="TreeGrafter"/>
</dbReference>
<dbReference type="Gene3D" id="4.10.60.10">
    <property type="entry name" value="Zinc finger, CCHC-type"/>
    <property type="match status" value="2"/>
</dbReference>
<organism evidence="10 11">
    <name type="scientific">Daldinia eschscholtzii</name>
    <dbReference type="NCBI Taxonomy" id="292717"/>
    <lineage>
        <taxon>Eukaryota</taxon>
        <taxon>Fungi</taxon>
        <taxon>Dikarya</taxon>
        <taxon>Ascomycota</taxon>
        <taxon>Pezizomycotina</taxon>
        <taxon>Sordariomycetes</taxon>
        <taxon>Xylariomycetidae</taxon>
        <taxon>Xylariales</taxon>
        <taxon>Hypoxylaceae</taxon>
        <taxon>Daldinia</taxon>
    </lineage>
</organism>
<name>A0AAX6MFJ2_9PEZI</name>
<comment type="subcellular location">
    <subcellularLocation>
        <location evidence="1">Nucleus</location>
    </subcellularLocation>
</comment>
<dbReference type="EMBL" id="JBANMG010000007">
    <property type="protein sequence ID" value="KAK6951375.1"/>
    <property type="molecule type" value="Genomic_DNA"/>
</dbReference>
<dbReference type="PANTHER" id="PTHR46543">
    <property type="entry name" value="ZINC FINGER CCHC DOMAIN-CONTAINING PROTEIN 7"/>
    <property type="match status" value="1"/>
</dbReference>
<dbReference type="GO" id="GO:0071037">
    <property type="term" value="P:nuclear polyadenylation-dependent snRNA catabolic process"/>
    <property type="evidence" value="ECO:0007669"/>
    <property type="project" value="TreeGrafter"/>
</dbReference>
<sequence>MSGSTEASAPNAGQGDIGTPGSLPSQKRPLDYGEQLKGLSPSDDEDHPKDTSLPAQKKQKRDDSHSGDDSDLDDGEIVESSPTSPAHANSVADTPSKTPAPDNVAREPSEDGEIGSPMAKPQESKEPDQPFFIDKTGSKPVQHSGWNQGLSLGARTSFGKPAAQLFPASSQRGHEDKGSRNGGGDEREEDDDDDEKDRDYVPPAESPDDQPRVSFTVDGSTWYLPHLTFRAKKHSVHTPAFFNDRIQTWINAFLETNEKAIDRVSAKVIREGFSGHLNRKGGERLFKGTKKHADTATSAAQKAVDDSGLEELVEKKVKQFRARKAKPTPKNSKESNAASANEPSQDTVPVTDKREEVLDGEDELRQQRRYFPWAEDPAQHCLSCSGTGHRSVECPQRSCKFCGSQEHSLFGCPTKQRCSKCYQLGHSSASCEEKLALAYDEQDGCAICGAEHAEEWCSEIWRSFAPITNINTKVKDVPAFCYTCGATGHYGPECGLPDRGDKVTGKTTWSQTNRLLYTDQNSENIAIAWVGVEGKEDFHILGRAKRQTHTHFVSSEESEEEFVHAPVRKAEPRGQIRIASNIGSLGPSGNNGRPRRSNDQSYRRRNEKEFSPPPPSPYGQGNGTSWQPPLPPGPPPPLQRNGYQGSLPSAPTSLPPRPPAYNQSPSKGGSGGRGGHFNRGGRGGRGRGRGRGRG</sequence>
<dbReference type="GO" id="GO:0008270">
    <property type="term" value="F:zinc ion binding"/>
    <property type="evidence" value="ECO:0007669"/>
    <property type="project" value="UniProtKB-KW"/>
</dbReference>
<evidence type="ECO:0000256" key="3">
    <source>
        <dbReference type="ARBA" id="ARBA00022737"/>
    </source>
</evidence>
<dbReference type="Proteomes" id="UP001369815">
    <property type="component" value="Unassembled WGS sequence"/>
</dbReference>
<keyword evidence="6" id="KW-0539">Nucleus</keyword>
<dbReference type="GO" id="GO:0071039">
    <property type="term" value="P:nuclear polyadenylation-dependent CUT catabolic process"/>
    <property type="evidence" value="ECO:0007669"/>
    <property type="project" value="TreeGrafter"/>
</dbReference>
<evidence type="ECO:0000313" key="11">
    <source>
        <dbReference type="Proteomes" id="UP001369815"/>
    </source>
</evidence>
<evidence type="ECO:0000259" key="9">
    <source>
        <dbReference type="PROSITE" id="PS50158"/>
    </source>
</evidence>
<evidence type="ECO:0000256" key="6">
    <source>
        <dbReference type="ARBA" id="ARBA00023242"/>
    </source>
</evidence>
<feature type="compositionally biased region" description="Polar residues" evidence="8">
    <location>
        <begin position="139"/>
        <end position="150"/>
    </location>
</feature>
<accession>A0AAX6MFJ2</accession>
<dbReference type="GO" id="GO:0003723">
    <property type="term" value="F:RNA binding"/>
    <property type="evidence" value="ECO:0007669"/>
    <property type="project" value="TreeGrafter"/>
</dbReference>
<evidence type="ECO:0000256" key="1">
    <source>
        <dbReference type="ARBA" id="ARBA00004123"/>
    </source>
</evidence>
<dbReference type="InterPro" id="IPR036875">
    <property type="entry name" value="Znf_CCHC_sf"/>
</dbReference>
<evidence type="ECO:0000256" key="2">
    <source>
        <dbReference type="ARBA" id="ARBA00022723"/>
    </source>
</evidence>
<comment type="caution">
    <text evidence="10">The sequence shown here is derived from an EMBL/GenBank/DDBJ whole genome shotgun (WGS) entry which is preliminary data.</text>
</comment>
<dbReference type="SMART" id="SM00343">
    <property type="entry name" value="ZnF_C2HC"/>
    <property type="match status" value="4"/>
</dbReference>
<dbReference type="GO" id="GO:0071035">
    <property type="term" value="P:nuclear polyadenylation-dependent rRNA catabolic process"/>
    <property type="evidence" value="ECO:0007669"/>
    <property type="project" value="TreeGrafter"/>
</dbReference>
<feature type="compositionally biased region" description="Basic and acidic residues" evidence="8">
    <location>
        <begin position="172"/>
        <end position="185"/>
    </location>
</feature>
<feature type="region of interest" description="Disordered" evidence="8">
    <location>
        <begin position="551"/>
        <end position="694"/>
    </location>
</feature>
<dbReference type="GO" id="GO:0071038">
    <property type="term" value="P:TRAMP-dependent tRNA surveillance pathway"/>
    <property type="evidence" value="ECO:0007669"/>
    <property type="project" value="TreeGrafter"/>
</dbReference>
<dbReference type="InterPro" id="IPR001878">
    <property type="entry name" value="Znf_CCHC"/>
</dbReference>
<keyword evidence="3" id="KW-0677">Repeat</keyword>
<dbReference type="InterPro" id="IPR051644">
    <property type="entry name" value="TRAMP_AT-DNA-binding"/>
</dbReference>
<keyword evidence="5" id="KW-0862">Zinc</keyword>
<feature type="compositionally biased region" description="Acidic residues" evidence="8">
    <location>
        <begin position="186"/>
        <end position="196"/>
    </location>
</feature>
<feature type="compositionally biased region" description="Basic and acidic residues" evidence="8">
    <location>
        <begin position="596"/>
        <end position="610"/>
    </location>
</feature>
<feature type="compositionally biased region" description="Polar residues" evidence="8">
    <location>
        <begin position="581"/>
        <end position="591"/>
    </location>
</feature>
<reference evidence="10 11" key="1">
    <citation type="journal article" date="2024" name="Front Chem Biol">
        <title>Unveiling the potential of Daldinia eschscholtzii MFLUCC 19-0629 through bioactivity and bioinformatics studies for enhanced sustainable agriculture production.</title>
        <authorList>
            <person name="Brooks S."/>
            <person name="Weaver J.A."/>
            <person name="Klomchit A."/>
            <person name="Alharthi S.A."/>
            <person name="Onlamun T."/>
            <person name="Nurani R."/>
            <person name="Vong T.K."/>
            <person name="Alberti F."/>
            <person name="Greco C."/>
        </authorList>
    </citation>
    <scope>NUCLEOTIDE SEQUENCE [LARGE SCALE GENOMIC DNA]</scope>
    <source>
        <strain evidence="10">MFLUCC 19-0629</strain>
    </source>
</reference>
<feature type="compositionally biased region" description="Pro residues" evidence="8">
    <location>
        <begin position="628"/>
        <end position="638"/>
    </location>
</feature>
<dbReference type="GO" id="GO:0071031">
    <property type="term" value="P:nuclear mRNA surveillance of mRNA 3'-end processing"/>
    <property type="evidence" value="ECO:0007669"/>
    <property type="project" value="TreeGrafter"/>
</dbReference>
<feature type="domain" description="CCHC-type" evidence="9">
    <location>
        <begin position="481"/>
        <end position="494"/>
    </location>
</feature>
<proteinExistence type="predicted"/>
<dbReference type="PROSITE" id="PS50158">
    <property type="entry name" value="ZF_CCHC"/>
    <property type="match status" value="1"/>
</dbReference>
<protein>
    <recommendedName>
        <fullName evidence="9">CCHC-type domain-containing protein</fullName>
    </recommendedName>
</protein>
<keyword evidence="11" id="KW-1185">Reference proteome</keyword>
<keyword evidence="2" id="KW-0479">Metal-binding</keyword>
<evidence type="ECO:0000256" key="8">
    <source>
        <dbReference type="SAM" id="MobiDB-lite"/>
    </source>
</evidence>
<feature type="compositionally biased region" description="Polar residues" evidence="8">
    <location>
        <begin position="80"/>
        <end position="97"/>
    </location>
</feature>
<dbReference type="AlphaFoldDB" id="A0AAX6MFJ2"/>
<gene>
    <name evidence="10" type="ORF">Daesc_007909</name>
</gene>
<feature type="region of interest" description="Disordered" evidence="8">
    <location>
        <begin position="1"/>
        <end position="214"/>
    </location>
</feature>
<evidence type="ECO:0000313" key="10">
    <source>
        <dbReference type="EMBL" id="KAK6951375.1"/>
    </source>
</evidence>
<feature type="compositionally biased region" description="Basic residues" evidence="8">
    <location>
        <begin position="682"/>
        <end position="694"/>
    </location>
</feature>
<dbReference type="PANTHER" id="PTHR46543:SF1">
    <property type="entry name" value="ZINC FINGER CCHC DOMAIN-CONTAINING PROTEIN 7"/>
    <property type="match status" value="1"/>
</dbReference>
<evidence type="ECO:0000256" key="5">
    <source>
        <dbReference type="ARBA" id="ARBA00022833"/>
    </source>
</evidence>
<evidence type="ECO:0000256" key="7">
    <source>
        <dbReference type="PROSITE-ProRule" id="PRU00047"/>
    </source>
</evidence>
<feature type="region of interest" description="Disordered" evidence="8">
    <location>
        <begin position="320"/>
        <end position="359"/>
    </location>
</feature>
<keyword evidence="4 7" id="KW-0863">Zinc-finger</keyword>
<evidence type="ECO:0000256" key="4">
    <source>
        <dbReference type="ARBA" id="ARBA00022771"/>
    </source>
</evidence>
<feature type="compositionally biased region" description="Gly residues" evidence="8">
    <location>
        <begin position="668"/>
        <end position="681"/>
    </location>
</feature>
<feature type="compositionally biased region" description="Polar residues" evidence="8">
    <location>
        <begin position="334"/>
        <end position="348"/>
    </location>
</feature>
<dbReference type="GO" id="GO:0031499">
    <property type="term" value="C:TRAMP complex"/>
    <property type="evidence" value="ECO:0007669"/>
    <property type="project" value="TreeGrafter"/>
</dbReference>
<dbReference type="SUPFAM" id="SSF57756">
    <property type="entry name" value="Retrovirus zinc finger-like domains"/>
    <property type="match status" value="1"/>
</dbReference>